<dbReference type="eggNOG" id="ENOG5032310">
    <property type="taxonomic scope" value="Bacteria"/>
</dbReference>
<organism evidence="2 3">
    <name type="scientific">Actinotignum schaalii FB123-CNA-2</name>
    <dbReference type="NCBI Taxonomy" id="883067"/>
    <lineage>
        <taxon>Bacteria</taxon>
        <taxon>Bacillati</taxon>
        <taxon>Actinomycetota</taxon>
        <taxon>Actinomycetes</taxon>
        <taxon>Actinomycetales</taxon>
        <taxon>Actinomycetaceae</taxon>
        <taxon>Actinotignum</taxon>
    </lineage>
</organism>
<evidence type="ECO:0000256" key="1">
    <source>
        <dbReference type="SAM" id="MobiDB-lite"/>
    </source>
</evidence>
<dbReference type="EMBL" id="AGWM01000010">
    <property type="protein sequence ID" value="EPD26786.1"/>
    <property type="molecule type" value="Genomic_DNA"/>
</dbReference>
<feature type="region of interest" description="Disordered" evidence="1">
    <location>
        <begin position="17"/>
        <end position="56"/>
    </location>
</feature>
<feature type="compositionally biased region" description="Basic and acidic residues" evidence="1">
    <location>
        <begin position="171"/>
        <end position="181"/>
    </location>
</feature>
<evidence type="ECO:0000313" key="3">
    <source>
        <dbReference type="Proteomes" id="UP000014393"/>
    </source>
</evidence>
<keyword evidence="3" id="KW-1185">Reference proteome</keyword>
<dbReference type="Proteomes" id="UP000014393">
    <property type="component" value="Unassembled WGS sequence"/>
</dbReference>
<dbReference type="AntiFam" id="ANF00057">
    <property type="entry name" value="Translation of E. coli type CRISPR repeat"/>
</dbReference>
<feature type="region of interest" description="Disordered" evidence="1">
    <location>
        <begin position="90"/>
        <end position="115"/>
    </location>
</feature>
<dbReference type="AlphaFoldDB" id="S2VJ68"/>
<evidence type="ECO:0000313" key="2">
    <source>
        <dbReference type="EMBL" id="EPD26786.1"/>
    </source>
</evidence>
<sequence length="181" mass="19558">MTAELPPLARGRAETTICPIDPSGITPARAGKSADRTARHCGHGNYPRSRGEENTRGKHLHIFRELPPLARGRVNSAAFNIAQLGITPARAGKRPDPGPSFAKAGNYPRSRGEEELGVRGGYPCVELPPLARGRDAMTTERRRHRGITPARAGKSPTLGPVVGKVRNYPRSRGEENTPPHN</sequence>
<proteinExistence type="predicted"/>
<name>S2VJ68_9ACTO</name>
<gene>
    <name evidence="2" type="ORF">HMPREF9237_00715</name>
</gene>
<protein>
    <submittedName>
        <fullName evidence="2">Uncharacterized protein</fullName>
    </submittedName>
</protein>
<accession>S2VJ68</accession>
<dbReference type="HOGENOM" id="CLU_1631852_0_0_11"/>
<comment type="caution">
    <text evidence="2">The sequence shown here is derived from an EMBL/GenBank/DDBJ whole genome shotgun (WGS) entry which is preliminary data.</text>
</comment>
<reference evidence="2 3" key="1">
    <citation type="submission" date="2013-05" db="EMBL/GenBank/DDBJ databases">
        <title>The Genome Sequence of Actinobaculum schaalii FB123-CNA2.</title>
        <authorList>
            <consortium name="The Broad Institute Genomics Platform"/>
            <person name="Earl A."/>
            <person name="Ward D."/>
            <person name="Feldgarden M."/>
            <person name="Gevers D."/>
            <person name="Saerens B."/>
            <person name="Vaneechoutte M."/>
            <person name="Walker B."/>
            <person name="Young S."/>
            <person name="Zeng Q."/>
            <person name="Gargeya S."/>
            <person name="Fitzgerald M."/>
            <person name="Haas B."/>
            <person name="Abouelleil A."/>
            <person name="Allen A.W."/>
            <person name="Alvarado L."/>
            <person name="Arachchi H.M."/>
            <person name="Berlin A.M."/>
            <person name="Chapman S.B."/>
            <person name="Gainer-Dewar J."/>
            <person name="Goldberg J."/>
            <person name="Griggs A."/>
            <person name="Gujja S."/>
            <person name="Hansen M."/>
            <person name="Howarth C."/>
            <person name="Imamovic A."/>
            <person name="Ireland A."/>
            <person name="Larimer J."/>
            <person name="McCowan C."/>
            <person name="Murphy C."/>
            <person name="Pearson M."/>
            <person name="Poon T.W."/>
            <person name="Priest M."/>
            <person name="Roberts A."/>
            <person name="Saif S."/>
            <person name="Shea T."/>
            <person name="Sisk P."/>
            <person name="Sykes S."/>
            <person name="Wortman J."/>
            <person name="Nusbaum C."/>
            <person name="Birren B."/>
        </authorList>
    </citation>
    <scope>NUCLEOTIDE SEQUENCE [LARGE SCALE GENOMIC DNA]</scope>
    <source>
        <strain evidence="2 3">FB123-CNA-2</strain>
    </source>
</reference>
<feature type="region of interest" description="Disordered" evidence="1">
    <location>
        <begin position="127"/>
        <end position="181"/>
    </location>
</feature>